<feature type="compositionally biased region" description="Basic and acidic residues" evidence="1">
    <location>
        <begin position="62"/>
        <end position="79"/>
    </location>
</feature>
<comment type="caution">
    <text evidence="2">The sequence shown here is derived from an EMBL/GenBank/DDBJ whole genome shotgun (WGS) entry which is preliminary data.</text>
</comment>
<dbReference type="VEuPathDB" id="FungiDB:FMAN_13302"/>
<feature type="region of interest" description="Disordered" evidence="1">
    <location>
        <begin position="1"/>
        <end position="149"/>
    </location>
</feature>
<evidence type="ECO:0000313" key="3">
    <source>
        <dbReference type="Proteomes" id="UP000184255"/>
    </source>
</evidence>
<dbReference type="Proteomes" id="UP000184255">
    <property type="component" value="Unassembled WGS sequence"/>
</dbReference>
<sequence>MTDDKKRKKQPTRLGGNSKHLKTDTVKRSRSELIEITSNNDSQSNEFSDESEYLDNEEQLTDDERHLPRPQKRTTDGKSKAAGSSNTNRPTDELKEELGEDESGMLKDGDVPANIHVGDTDRIISKGPKPNHNIATKTSVKQKTELQEGTSKKEVPLRAFKLMIDYAFQSVGLSSDKYPVVFKMAVKYISSTNFFQANVFSAWGAQKRINTEADLLRAASARYPHYVLTMAPDLILCLIAAIDLRPEVYGEPNGRGITIIGDFHVFSHLRSAIELGETISWDKGSRGQLLMLGRRGEQEPLPVDLPVLKPSKAQTKTHKKLPKAVPEPDPANVINVQQAPTDFMQPYPFRPTLPSAPIMKLITAKEWDRRNAHWLDKLMDPESTKDILGPTIEKEVTEEIFPLISKARRNVLYRWAKSEDFSLDLRLLKAPILSQLEVRDNTSQGILNVETDTARRSIRAIETAALSLPKAHQKTAALIKQHTDRLFACRDQEIDNQTLRAQSLARRQESSSVTTAITNAATKTRLRSQVGPAQTARGRGRGT</sequence>
<gene>
    <name evidence="2" type="ORF">FMAN_13302</name>
</gene>
<proteinExistence type="predicted"/>
<feature type="compositionally biased region" description="Basic and acidic residues" evidence="1">
    <location>
        <begin position="21"/>
        <end position="33"/>
    </location>
</feature>
<dbReference type="EMBL" id="FCQH01000007">
    <property type="protein sequence ID" value="CVK95085.1"/>
    <property type="molecule type" value="Genomic_DNA"/>
</dbReference>
<protein>
    <submittedName>
        <fullName evidence="2">Uncharacterized protein</fullName>
    </submittedName>
</protein>
<evidence type="ECO:0000313" key="2">
    <source>
        <dbReference type="EMBL" id="CVK95085.1"/>
    </source>
</evidence>
<feature type="compositionally biased region" description="Polar residues" evidence="1">
    <location>
        <begin position="36"/>
        <end position="46"/>
    </location>
</feature>
<reference evidence="3" key="1">
    <citation type="journal article" date="2016" name="Genome Biol. Evol.">
        <title>Comparative 'omics' of the Fusarium fujikuroi species complex highlights differences in genetic potential and metabolite synthesis.</title>
        <authorList>
            <person name="Niehaus E.-M."/>
            <person name="Muensterkoetter M."/>
            <person name="Proctor R.H."/>
            <person name="Brown D.W."/>
            <person name="Sharon A."/>
            <person name="Idan Y."/>
            <person name="Oren-Young L."/>
            <person name="Sieber C.M."/>
            <person name="Novak O."/>
            <person name="Pencik A."/>
            <person name="Tarkowska D."/>
            <person name="Hromadova K."/>
            <person name="Freeman S."/>
            <person name="Maymon M."/>
            <person name="Elazar M."/>
            <person name="Youssef S.A."/>
            <person name="El-Shabrawy E.S.M."/>
            <person name="Shalaby A.B.A."/>
            <person name="Houterman P."/>
            <person name="Brock N.L."/>
            <person name="Burkhardt I."/>
            <person name="Tsavkelova E.A."/>
            <person name="Dickschat J.S."/>
            <person name="Galuszka P."/>
            <person name="Gueldener U."/>
            <person name="Tudzynski B."/>
        </authorList>
    </citation>
    <scope>NUCLEOTIDE SEQUENCE [LARGE SCALE GENOMIC DNA]</scope>
    <source>
        <strain evidence="3">MRC7560</strain>
    </source>
</reference>
<keyword evidence="3" id="KW-1185">Reference proteome</keyword>
<accession>A0A1L7THI4</accession>
<dbReference type="RefSeq" id="XP_041683185.1">
    <property type="nucleotide sequence ID" value="XM_041832754.1"/>
</dbReference>
<evidence type="ECO:0000256" key="1">
    <source>
        <dbReference type="SAM" id="MobiDB-lite"/>
    </source>
</evidence>
<feature type="compositionally biased region" description="Acidic residues" evidence="1">
    <location>
        <begin position="47"/>
        <end position="61"/>
    </location>
</feature>
<organism evidence="2 3">
    <name type="scientific">Fusarium mangiferae</name>
    <name type="common">Mango malformation disease fungus</name>
    <dbReference type="NCBI Taxonomy" id="192010"/>
    <lineage>
        <taxon>Eukaryota</taxon>
        <taxon>Fungi</taxon>
        <taxon>Dikarya</taxon>
        <taxon>Ascomycota</taxon>
        <taxon>Pezizomycotina</taxon>
        <taxon>Sordariomycetes</taxon>
        <taxon>Hypocreomycetidae</taxon>
        <taxon>Hypocreales</taxon>
        <taxon>Nectriaceae</taxon>
        <taxon>Fusarium</taxon>
        <taxon>Fusarium fujikuroi species complex</taxon>
    </lineage>
</organism>
<dbReference type="AlphaFoldDB" id="A0A1L7THI4"/>
<dbReference type="GeneID" id="65092551"/>
<name>A0A1L7THI4_FUSMA</name>
<feature type="compositionally biased region" description="Basic residues" evidence="1">
    <location>
        <begin position="1"/>
        <end position="11"/>
    </location>
</feature>